<dbReference type="AlphaFoldDB" id="A0A6B2LIQ3"/>
<sequence length="212" mass="24511">MHFSLNIPRNNPFADLTLRVGDTSYPCNAIILSSVSEVFKSMLDQKWNPQREIALVEEDFAAPHFSVFLDFIYNCDCKVTSENVIALVVLSHKYSVLPLLNHLLTTLIEMVTLDSLASMYAVAKKYDLKKVTEEIISFSVAHFEYLNFDYDEINDDFYWEMVFKSDNLEIKNEISVFQKLEMMVENGLPDGTLKKLIKLISLFYFLLSLLIH</sequence>
<dbReference type="SUPFAM" id="SSF54695">
    <property type="entry name" value="POZ domain"/>
    <property type="match status" value="1"/>
</dbReference>
<name>A0A6B2LIQ3_9EUKA</name>
<dbReference type="PANTHER" id="PTHR24410">
    <property type="entry name" value="HL07962P-RELATED"/>
    <property type="match status" value="1"/>
</dbReference>
<organism evidence="2">
    <name type="scientific">Arcella intermedia</name>
    <dbReference type="NCBI Taxonomy" id="1963864"/>
    <lineage>
        <taxon>Eukaryota</taxon>
        <taxon>Amoebozoa</taxon>
        <taxon>Tubulinea</taxon>
        <taxon>Elardia</taxon>
        <taxon>Arcellinida</taxon>
        <taxon>Sphaerothecina</taxon>
        <taxon>Arcellidae</taxon>
        <taxon>Arcella</taxon>
    </lineage>
</organism>
<proteinExistence type="predicted"/>
<protein>
    <recommendedName>
        <fullName evidence="1">BTB domain-containing protein</fullName>
    </recommendedName>
</protein>
<dbReference type="InterPro" id="IPR051481">
    <property type="entry name" value="BTB-POZ/Galectin-3-binding"/>
</dbReference>
<dbReference type="PANTHER" id="PTHR24410:SF23">
    <property type="entry name" value="BTB DOMAIN-CONTAINING PROTEIN-RELATED"/>
    <property type="match status" value="1"/>
</dbReference>
<evidence type="ECO:0000313" key="2">
    <source>
        <dbReference type="EMBL" id="NDV36691.1"/>
    </source>
</evidence>
<evidence type="ECO:0000259" key="1">
    <source>
        <dbReference type="PROSITE" id="PS50097"/>
    </source>
</evidence>
<dbReference type="PROSITE" id="PS50097">
    <property type="entry name" value="BTB"/>
    <property type="match status" value="1"/>
</dbReference>
<dbReference type="SMART" id="SM00225">
    <property type="entry name" value="BTB"/>
    <property type="match status" value="1"/>
</dbReference>
<dbReference type="Pfam" id="PF00651">
    <property type="entry name" value="BTB"/>
    <property type="match status" value="1"/>
</dbReference>
<dbReference type="InterPro" id="IPR011333">
    <property type="entry name" value="SKP1/BTB/POZ_sf"/>
</dbReference>
<feature type="domain" description="BTB" evidence="1">
    <location>
        <begin position="14"/>
        <end position="81"/>
    </location>
</feature>
<dbReference type="EMBL" id="GIBP01007722">
    <property type="protein sequence ID" value="NDV36691.1"/>
    <property type="molecule type" value="Transcribed_RNA"/>
</dbReference>
<dbReference type="InterPro" id="IPR000210">
    <property type="entry name" value="BTB/POZ_dom"/>
</dbReference>
<accession>A0A6B2LIQ3</accession>
<reference evidence="2" key="1">
    <citation type="journal article" date="2020" name="J. Eukaryot. Microbiol.">
        <title>De novo Sequencing, Assembly and Annotation of the Transcriptome for the Free-Living Testate Amoeba Arcella intermedia.</title>
        <authorList>
            <person name="Ribeiro G.M."/>
            <person name="Porfirio-Sousa A.L."/>
            <person name="Maurer-Alcala X.X."/>
            <person name="Katz L.A."/>
            <person name="Lahr D.J.G."/>
        </authorList>
    </citation>
    <scope>NUCLEOTIDE SEQUENCE</scope>
</reference>
<dbReference type="Gene3D" id="3.30.710.10">
    <property type="entry name" value="Potassium Channel Kv1.1, Chain A"/>
    <property type="match status" value="1"/>
</dbReference>